<evidence type="ECO:0000256" key="7">
    <source>
        <dbReference type="ARBA" id="ARBA00023237"/>
    </source>
</evidence>
<keyword evidence="11" id="KW-1185">Reference proteome</keyword>
<name>A0A7W5DPR7_9PORP</name>
<dbReference type="GO" id="GO:0009279">
    <property type="term" value="C:cell outer membrane"/>
    <property type="evidence" value="ECO:0007669"/>
    <property type="project" value="UniProtKB-SubCell"/>
</dbReference>
<evidence type="ECO:0000256" key="6">
    <source>
        <dbReference type="ARBA" id="ARBA00023136"/>
    </source>
</evidence>
<evidence type="ECO:0000256" key="3">
    <source>
        <dbReference type="ARBA" id="ARBA00022448"/>
    </source>
</evidence>
<sequence>MKLLYHQTLKVKKTIRLKAGISFFTLLFTGLLATSATAQTETTVVSDSLSLSSVLKQVMSNYPTLQEAKQAIISANAGIGLAKSAYYPNISLSSSYSHLAPVSSISFPGLGTFNMFAADNYSATVNLDQKIYDFGKTANNVLYAKESSELAKLTESQIKQQLSMVAIGSFYTLDYLQQAIRIKNDELNNLNDHLHFVEKKAATGSATDYEILTTKVRISTIKNQKTDLETALKIAQSQLNALLGKPQTIPVAVQNDINSYGSLIESDSLISTALKQREELKIATQKTLLAQLHLKNVNLANNPSIDFFANGGYKNGYFPVLATAKANYVVGVSLNIPIFDATRTKYNRIAAQSEIQSTQQDKDLTKRNIISDVIQSYENMDASQQKVKQAELQVKQAEKAYQLAETSYESGSITNLDLLDSAISLAESRLSLLKTQIDYTVSLYKLKVSVGDTIY</sequence>
<dbReference type="InterPro" id="IPR051906">
    <property type="entry name" value="TolC-like"/>
</dbReference>
<evidence type="ECO:0000256" key="1">
    <source>
        <dbReference type="ARBA" id="ARBA00004442"/>
    </source>
</evidence>
<organism evidence="10 11">
    <name type="scientific">Microbacter margulisiae</name>
    <dbReference type="NCBI Taxonomy" id="1350067"/>
    <lineage>
        <taxon>Bacteria</taxon>
        <taxon>Pseudomonadati</taxon>
        <taxon>Bacteroidota</taxon>
        <taxon>Bacteroidia</taxon>
        <taxon>Bacteroidales</taxon>
        <taxon>Porphyromonadaceae</taxon>
        <taxon>Microbacter</taxon>
    </lineage>
</organism>
<comment type="similarity">
    <text evidence="2">Belongs to the outer membrane factor (OMF) (TC 1.B.17) family.</text>
</comment>
<evidence type="ECO:0000313" key="11">
    <source>
        <dbReference type="Proteomes" id="UP000544222"/>
    </source>
</evidence>
<keyword evidence="4" id="KW-1134">Transmembrane beta strand</keyword>
<dbReference type="GO" id="GO:0015288">
    <property type="term" value="F:porin activity"/>
    <property type="evidence" value="ECO:0007669"/>
    <property type="project" value="TreeGrafter"/>
</dbReference>
<keyword evidence="6" id="KW-0472">Membrane</keyword>
<keyword evidence="9" id="KW-0732">Signal</keyword>
<keyword evidence="3" id="KW-0813">Transport</keyword>
<evidence type="ECO:0000256" key="9">
    <source>
        <dbReference type="SAM" id="SignalP"/>
    </source>
</evidence>
<comment type="subcellular location">
    <subcellularLocation>
        <location evidence="1">Cell outer membrane</location>
    </subcellularLocation>
</comment>
<dbReference type="GO" id="GO:0015562">
    <property type="term" value="F:efflux transmembrane transporter activity"/>
    <property type="evidence" value="ECO:0007669"/>
    <property type="project" value="InterPro"/>
</dbReference>
<feature type="signal peptide" evidence="9">
    <location>
        <begin position="1"/>
        <end position="38"/>
    </location>
</feature>
<dbReference type="Gene3D" id="1.20.1600.10">
    <property type="entry name" value="Outer membrane efflux proteins (OEP)"/>
    <property type="match status" value="1"/>
</dbReference>
<comment type="caution">
    <text evidence="10">The sequence shown here is derived from an EMBL/GenBank/DDBJ whole genome shotgun (WGS) entry which is preliminary data.</text>
</comment>
<feature type="coiled-coil region" evidence="8">
    <location>
        <begin position="173"/>
        <end position="238"/>
    </location>
</feature>
<dbReference type="InterPro" id="IPR003423">
    <property type="entry name" value="OMP_efflux"/>
</dbReference>
<dbReference type="GO" id="GO:1990281">
    <property type="term" value="C:efflux pump complex"/>
    <property type="evidence" value="ECO:0007669"/>
    <property type="project" value="TreeGrafter"/>
</dbReference>
<dbReference type="Pfam" id="PF02321">
    <property type="entry name" value="OEP"/>
    <property type="match status" value="2"/>
</dbReference>
<dbReference type="PANTHER" id="PTHR30026">
    <property type="entry name" value="OUTER MEMBRANE PROTEIN TOLC"/>
    <property type="match status" value="1"/>
</dbReference>
<dbReference type="EMBL" id="JACHYB010000001">
    <property type="protein sequence ID" value="MBB3186824.1"/>
    <property type="molecule type" value="Genomic_DNA"/>
</dbReference>
<dbReference type="AlphaFoldDB" id="A0A7W5DPR7"/>
<dbReference type="Proteomes" id="UP000544222">
    <property type="component" value="Unassembled WGS sequence"/>
</dbReference>
<keyword evidence="7" id="KW-0998">Cell outer membrane</keyword>
<evidence type="ECO:0000256" key="8">
    <source>
        <dbReference type="SAM" id="Coils"/>
    </source>
</evidence>
<dbReference type="SUPFAM" id="SSF56954">
    <property type="entry name" value="Outer membrane efflux proteins (OEP)"/>
    <property type="match status" value="1"/>
</dbReference>
<feature type="chain" id="PRO_5031083504" evidence="9">
    <location>
        <begin position="39"/>
        <end position="455"/>
    </location>
</feature>
<reference evidence="10 11" key="1">
    <citation type="submission" date="2020-08" db="EMBL/GenBank/DDBJ databases">
        <title>Genomic Encyclopedia of Type Strains, Phase IV (KMG-IV): sequencing the most valuable type-strain genomes for metagenomic binning, comparative biology and taxonomic classification.</title>
        <authorList>
            <person name="Goeker M."/>
        </authorList>
    </citation>
    <scope>NUCLEOTIDE SEQUENCE [LARGE SCALE GENOMIC DNA]</scope>
    <source>
        <strain evidence="10 11">DSM 27471</strain>
    </source>
</reference>
<evidence type="ECO:0000256" key="5">
    <source>
        <dbReference type="ARBA" id="ARBA00022692"/>
    </source>
</evidence>
<proteinExistence type="inferred from homology"/>
<dbReference type="RefSeq" id="WP_183412661.1">
    <property type="nucleotide sequence ID" value="NZ_JACHYB010000001.1"/>
</dbReference>
<keyword evidence="8" id="KW-0175">Coiled coil</keyword>
<evidence type="ECO:0000256" key="4">
    <source>
        <dbReference type="ARBA" id="ARBA00022452"/>
    </source>
</evidence>
<evidence type="ECO:0000313" key="10">
    <source>
        <dbReference type="EMBL" id="MBB3186824.1"/>
    </source>
</evidence>
<feature type="coiled-coil region" evidence="8">
    <location>
        <begin position="380"/>
        <end position="407"/>
    </location>
</feature>
<keyword evidence="5" id="KW-0812">Transmembrane</keyword>
<dbReference type="PANTHER" id="PTHR30026:SF20">
    <property type="entry name" value="OUTER MEMBRANE PROTEIN TOLC"/>
    <property type="match status" value="1"/>
</dbReference>
<accession>A0A7W5DPR7</accession>
<protein>
    <submittedName>
        <fullName evidence="10">Outer membrane protein TolC</fullName>
    </submittedName>
</protein>
<evidence type="ECO:0000256" key="2">
    <source>
        <dbReference type="ARBA" id="ARBA00007613"/>
    </source>
</evidence>
<gene>
    <name evidence="10" type="ORF">FHX64_000987</name>
</gene>